<keyword evidence="1" id="KW-0472">Membrane</keyword>
<comment type="caution">
    <text evidence="2">The sequence shown here is derived from an EMBL/GenBank/DDBJ whole genome shotgun (WGS) entry which is preliminary data.</text>
</comment>
<evidence type="ECO:0000256" key="1">
    <source>
        <dbReference type="SAM" id="Phobius"/>
    </source>
</evidence>
<proteinExistence type="predicted"/>
<protein>
    <submittedName>
        <fullName evidence="2">DUF1772 domain-containing protein</fullName>
    </submittedName>
</protein>
<dbReference type="EMBL" id="JAVLVT010000011">
    <property type="protein sequence ID" value="MDS1272459.1"/>
    <property type="molecule type" value="Genomic_DNA"/>
</dbReference>
<reference evidence="3" key="1">
    <citation type="submission" date="2023-07" db="EMBL/GenBank/DDBJ databases">
        <title>Novel species in the genus Lipingzhangella isolated from Sambhar Salt Lake.</title>
        <authorList>
            <person name="Jiya N."/>
            <person name="Kajale S."/>
            <person name="Sharma A."/>
        </authorList>
    </citation>
    <scope>NUCLEOTIDE SEQUENCE [LARGE SCALE GENOMIC DNA]</scope>
    <source>
        <strain evidence="3">LS1_29</strain>
    </source>
</reference>
<keyword evidence="1" id="KW-1133">Transmembrane helix</keyword>
<gene>
    <name evidence="2" type="ORF">RIF23_19405</name>
</gene>
<name>A0ABU2HAV3_9ACTN</name>
<feature type="transmembrane region" description="Helical" evidence="1">
    <location>
        <begin position="84"/>
        <end position="101"/>
    </location>
</feature>
<dbReference type="Proteomes" id="UP001250214">
    <property type="component" value="Unassembled WGS sequence"/>
</dbReference>
<evidence type="ECO:0000313" key="2">
    <source>
        <dbReference type="EMBL" id="MDS1272459.1"/>
    </source>
</evidence>
<dbReference type="Pfam" id="PF08592">
    <property type="entry name" value="Anthrone_oxy"/>
    <property type="match status" value="1"/>
</dbReference>
<accession>A0ABU2HAV3</accession>
<dbReference type="InterPro" id="IPR013901">
    <property type="entry name" value="Anthrone_oxy"/>
</dbReference>
<evidence type="ECO:0000313" key="3">
    <source>
        <dbReference type="Proteomes" id="UP001250214"/>
    </source>
</evidence>
<organism evidence="2 3">
    <name type="scientific">Lipingzhangella rawalii</name>
    <dbReference type="NCBI Taxonomy" id="2055835"/>
    <lineage>
        <taxon>Bacteria</taxon>
        <taxon>Bacillati</taxon>
        <taxon>Actinomycetota</taxon>
        <taxon>Actinomycetes</taxon>
        <taxon>Streptosporangiales</taxon>
        <taxon>Nocardiopsidaceae</taxon>
        <taxon>Lipingzhangella</taxon>
    </lineage>
</organism>
<feature type="transmembrane region" description="Helical" evidence="1">
    <location>
        <begin position="6"/>
        <end position="34"/>
    </location>
</feature>
<sequence length="160" mass="17370">METARVITLFVSTVTTGLIAGLFYAYSCSVMIALRRVEDRVFVEVMNRINVAILNVWFVSCFVGGLVATAAVVALQAAGAQRPLLPVVSALVLYIAMIMITRGRNIPLNNELAATQASDPPAELARARQRFEGPWVRWNLVRTLLSIAAFCCMVGALLVA</sequence>
<feature type="transmembrane region" description="Helical" evidence="1">
    <location>
        <begin position="140"/>
        <end position="159"/>
    </location>
</feature>
<feature type="transmembrane region" description="Helical" evidence="1">
    <location>
        <begin position="54"/>
        <end position="78"/>
    </location>
</feature>
<dbReference type="RefSeq" id="WP_310914043.1">
    <property type="nucleotide sequence ID" value="NZ_JAVLVT010000011.1"/>
</dbReference>
<keyword evidence="1" id="KW-0812">Transmembrane</keyword>
<keyword evidence="3" id="KW-1185">Reference proteome</keyword>